<dbReference type="PaxDb" id="882-DVU_0062"/>
<dbReference type="Pfam" id="PF02321">
    <property type="entry name" value="OEP"/>
    <property type="match status" value="2"/>
</dbReference>
<feature type="signal peptide" evidence="2">
    <location>
        <begin position="1"/>
        <end position="21"/>
    </location>
</feature>
<feature type="chain" id="PRO_5001442556" evidence="2">
    <location>
        <begin position="22"/>
        <end position="504"/>
    </location>
</feature>
<keyword evidence="2" id="KW-0472">Membrane</keyword>
<evidence type="ECO:0000256" key="1">
    <source>
        <dbReference type="ARBA" id="ARBA00007613"/>
    </source>
</evidence>
<dbReference type="PATRIC" id="fig|882.5.peg.62"/>
<keyword evidence="2" id="KW-0812">Transmembrane</keyword>
<keyword evidence="3" id="KW-0175">Coiled coil</keyword>
<dbReference type="Gene3D" id="2.20.200.10">
    <property type="entry name" value="Outer membrane efflux proteins (OEP)"/>
    <property type="match status" value="1"/>
</dbReference>
<keyword evidence="2" id="KW-0449">Lipoprotein</keyword>
<feature type="region of interest" description="Disordered" evidence="4">
    <location>
        <begin position="100"/>
        <end position="120"/>
    </location>
</feature>
<dbReference type="OrthoDB" id="9783163at2"/>
<dbReference type="RefSeq" id="WP_010937373.1">
    <property type="nucleotide sequence ID" value="NC_002937.3"/>
</dbReference>
<dbReference type="NCBIfam" id="TIGR01845">
    <property type="entry name" value="outer_NodT"/>
    <property type="match status" value="1"/>
</dbReference>
<dbReference type="SMR" id="Q72G01"/>
<dbReference type="KEGG" id="dvu:DVU_0062"/>
<evidence type="ECO:0000256" key="3">
    <source>
        <dbReference type="SAM" id="Coils"/>
    </source>
</evidence>
<dbReference type="eggNOG" id="COG1538">
    <property type="taxonomic scope" value="Bacteria"/>
</dbReference>
<reference evidence="5 6" key="1">
    <citation type="journal article" date="2004" name="Nat. Biotechnol.">
        <title>The genome sequence of the anaerobic, sulfate-reducing bacterium Desulfovibrio vulgaris Hildenborough.</title>
        <authorList>
            <person name="Heidelberg J.F."/>
            <person name="Seshadri R."/>
            <person name="Haveman S.A."/>
            <person name="Hemme C.L."/>
            <person name="Paulsen I.T."/>
            <person name="Kolonay J.F."/>
            <person name="Eisen J.A."/>
            <person name="Ward N."/>
            <person name="Methe B."/>
            <person name="Brinkac L.M."/>
            <person name="Daugherty S.C."/>
            <person name="Deboy R.T."/>
            <person name="Dodson R.J."/>
            <person name="Durkin A.S."/>
            <person name="Madupu R."/>
            <person name="Nelson W.C."/>
            <person name="Sullivan S.A."/>
            <person name="Fouts D."/>
            <person name="Haft D.H."/>
            <person name="Selengut J."/>
            <person name="Peterson J.D."/>
            <person name="Davidsen T.M."/>
            <person name="Zafar N."/>
            <person name="Zhou L."/>
            <person name="Radune D."/>
            <person name="Dimitrov G."/>
            <person name="Hance M."/>
            <person name="Tran K."/>
            <person name="Khouri H."/>
            <person name="Gill J."/>
            <person name="Utterback T.R."/>
            <person name="Feldblyum T.V."/>
            <person name="Wall J.D."/>
            <person name="Voordouw G."/>
            <person name="Fraser C.M."/>
        </authorList>
    </citation>
    <scope>NUCLEOTIDE SEQUENCE [LARGE SCALE GENOMIC DNA]</scope>
    <source>
        <strain evidence="6">ATCC 29579 / DSM 644 / NCIMB 8303 / VKM B-1760 / Hildenborough</strain>
    </source>
</reference>
<keyword evidence="2" id="KW-0732">Signal</keyword>
<evidence type="ECO:0000313" key="6">
    <source>
        <dbReference type="Proteomes" id="UP000002194"/>
    </source>
</evidence>
<dbReference type="PANTHER" id="PTHR30203:SF30">
    <property type="entry name" value="OUTER MEMBRANE PROTEIN-RELATED"/>
    <property type="match status" value="1"/>
</dbReference>
<organism evidence="5 6">
    <name type="scientific">Nitratidesulfovibrio vulgaris (strain ATCC 29579 / DSM 644 / CCUG 34227 / NCIMB 8303 / VKM B-1760 / Hildenborough)</name>
    <name type="common">Desulfovibrio vulgaris</name>
    <dbReference type="NCBI Taxonomy" id="882"/>
    <lineage>
        <taxon>Bacteria</taxon>
        <taxon>Pseudomonadati</taxon>
        <taxon>Thermodesulfobacteriota</taxon>
        <taxon>Desulfovibrionia</taxon>
        <taxon>Desulfovibrionales</taxon>
        <taxon>Desulfovibrionaceae</taxon>
        <taxon>Nitratidesulfovibrio</taxon>
    </lineage>
</organism>
<dbReference type="Gene3D" id="1.20.1600.10">
    <property type="entry name" value="Outer membrane efflux proteins (OEP)"/>
    <property type="match status" value="1"/>
</dbReference>
<comment type="similarity">
    <text evidence="1 2">Belongs to the outer membrane factor (OMF) (TC 1.B.17) family.</text>
</comment>
<name>Q72G01_NITV2</name>
<dbReference type="STRING" id="882.DVU_0062"/>
<comment type="subcellular location">
    <subcellularLocation>
        <location evidence="2">Cell membrane</location>
        <topology evidence="2">Lipid-anchor</topology>
    </subcellularLocation>
</comment>
<dbReference type="AlphaFoldDB" id="Q72G01"/>
<evidence type="ECO:0000256" key="2">
    <source>
        <dbReference type="RuleBase" id="RU362097"/>
    </source>
</evidence>
<sequence>MIRRMTAMLLGAALLSGCAIGPDYQRPGMDLPSAWRAESADAGMVAGEKWWTLFGDATLDALEEEALAANGDLATAMANVDASRAQLTVATSYLLPSITGQGSSVRQRGSERGQNPPVEGREVTDLHKASALASFELDLWGKYRRAHEAARAGLLGTEAAYATVRLAVVSQVAQSYFGLRAADRQLDIARQTLTSREESLKIREARFNSGLTSELDYRQAQAETASARASVRQLEQAVAAAETALSSLLGRSPRDIVERSPERGLDIETFAVPPQIPAGLPAGLLARRPDVARAEADLHYATASIGVAKADLLPAISLTGLMGYESIDLTRLVSSSSGTWSYGASATMPLLDFGRTLANIDMADAKQRAALAAYEQAVRDAFRETQDALVANRKTRQVVDAQATQVAALERSLTLARLRYENGYSSYLEVLDAERSLFQAQLNLVEARRNQLDAVVQVCKSLGGGWKAPGEEGADATGAAEAASGDADDAAPQGVAPTPPRTEG</sequence>
<dbReference type="PhylomeDB" id="Q72G01"/>
<evidence type="ECO:0000313" key="5">
    <source>
        <dbReference type="EMBL" id="AAS94546.1"/>
    </source>
</evidence>
<dbReference type="InterPro" id="IPR010131">
    <property type="entry name" value="MdtP/NodT-like"/>
</dbReference>
<keyword evidence="2" id="KW-1134">Transmembrane beta strand</keyword>
<evidence type="ECO:0000256" key="4">
    <source>
        <dbReference type="SAM" id="MobiDB-lite"/>
    </source>
</evidence>
<dbReference type="EnsemblBacteria" id="AAS94546">
    <property type="protein sequence ID" value="AAS94546"/>
    <property type="gene ID" value="DVU_0062"/>
</dbReference>
<feature type="region of interest" description="Disordered" evidence="4">
    <location>
        <begin position="466"/>
        <end position="504"/>
    </location>
</feature>
<dbReference type="GO" id="GO:0005886">
    <property type="term" value="C:plasma membrane"/>
    <property type="evidence" value="ECO:0007669"/>
    <property type="project" value="UniProtKB-SubCell"/>
</dbReference>
<dbReference type="GO" id="GO:0015562">
    <property type="term" value="F:efflux transmembrane transporter activity"/>
    <property type="evidence" value="ECO:0007669"/>
    <property type="project" value="InterPro"/>
</dbReference>
<dbReference type="PROSITE" id="PS51257">
    <property type="entry name" value="PROKAR_LIPOPROTEIN"/>
    <property type="match status" value="1"/>
</dbReference>
<feature type="compositionally biased region" description="Low complexity" evidence="4">
    <location>
        <begin position="475"/>
        <end position="485"/>
    </location>
</feature>
<protein>
    <submittedName>
        <fullName evidence="5">RND efflux system, outer membrane protein, NodT family</fullName>
    </submittedName>
</protein>
<keyword evidence="6" id="KW-1185">Reference proteome</keyword>
<dbReference type="SUPFAM" id="SSF56954">
    <property type="entry name" value="Outer membrane efflux proteins (OEP)"/>
    <property type="match status" value="1"/>
</dbReference>
<dbReference type="InterPro" id="IPR003423">
    <property type="entry name" value="OMP_efflux"/>
</dbReference>
<gene>
    <name evidence="5" type="ordered locus">DVU_0062</name>
</gene>
<dbReference type="EMBL" id="AE017285">
    <property type="protein sequence ID" value="AAS94546.1"/>
    <property type="molecule type" value="Genomic_DNA"/>
</dbReference>
<dbReference type="HOGENOM" id="CLU_012817_13_0_7"/>
<accession>Q72G01</accession>
<feature type="coiled-coil region" evidence="3">
    <location>
        <begin position="217"/>
        <end position="251"/>
    </location>
</feature>
<keyword evidence="2" id="KW-0564">Palmitate</keyword>
<dbReference type="Proteomes" id="UP000002194">
    <property type="component" value="Chromosome"/>
</dbReference>
<proteinExistence type="inferred from homology"/>
<dbReference type="PANTHER" id="PTHR30203">
    <property type="entry name" value="OUTER MEMBRANE CATION EFFLUX PROTEIN"/>
    <property type="match status" value="1"/>
</dbReference>